<dbReference type="OrthoDB" id="2152435at2759"/>
<feature type="coiled-coil region" evidence="2">
    <location>
        <begin position="633"/>
        <end position="716"/>
    </location>
</feature>
<feature type="compositionally biased region" description="Acidic residues" evidence="3">
    <location>
        <begin position="398"/>
        <end position="418"/>
    </location>
</feature>
<dbReference type="PANTHER" id="PTHR21549">
    <property type="entry name" value="MUTATED IN BLADDER CANCER 1"/>
    <property type="match status" value="1"/>
</dbReference>
<feature type="region of interest" description="Disordered" evidence="3">
    <location>
        <begin position="191"/>
        <end position="227"/>
    </location>
</feature>
<keyword evidence="5" id="KW-1185">Reference proteome</keyword>
<dbReference type="Proteomes" id="UP000009168">
    <property type="component" value="Unassembled WGS sequence"/>
</dbReference>
<name>Q23F84_TETTS</name>
<proteinExistence type="predicted"/>
<evidence type="ECO:0000313" key="4">
    <source>
        <dbReference type="EMBL" id="EAR95269.1"/>
    </source>
</evidence>
<feature type="compositionally biased region" description="Basic and acidic residues" evidence="3">
    <location>
        <begin position="363"/>
        <end position="372"/>
    </location>
</feature>
<protein>
    <submittedName>
        <fullName evidence="4">Uncharacterized protein</fullName>
    </submittedName>
</protein>
<keyword evidence="1 2" id="KW-0175">Coiled coil</keyword>
<feature type="coiled-coil region" evidence="2">
    <location>
        <begin position="432"/>
        <end position="480"/>
    </location>
</feature>
<dbReference type="KEGG" id="tet:TTHERM_00382300"/>
<evidence type="ECO:0000256" key="2">
    <source>
        <dbReference type="SAM" id="Coils"/>
    </source>
</evidence>
<dbReference type="InterPro" id="IPR039902">
    <property type="entry name" value="CCDC148/CCDC112"/>
</dbReference>
<dbReference type="InParanoid" id="Q23F84"/>
<dbReference type="HOGENOM" id="CLU_358467_0_0_1"/>
<organism evidence="4 5">
    <name type="scientific">Tetrahymena thermophila (strain SB210)</name>
    <dbReference type="NCBI Taxonomy" id="312017"/>
    <lineage>
        <taxon>Eukaryota</taxon>
        <taxon>Sar</taxon>
        <taxon>Alveolata</taxon>
        <taxon>Ciliophora</taxon>
        <taxon>Intramacronucleata</taxon>
        <taxon>Oligohymenophorea</taxon>
        <taxon>Hymenostomatida</taxon>
        <taxon>Tetrahymenina</taxon>
        <taxon>Tetrahymenidae</taxon>
        <taxon>Tetrahymena</taxon>
    </lineage>
</organism>
<evidence type="ECO:0000256" key="1">
    <source>
        <dbReference type="ARBA" id="ARBA00023054"/>
    </source>
</evidence>
<evidence type="ECO:0000313" key="5">
    <source>
        <dbReference type="Proteomes" id="UP000009168"/>
    </source>
</evidence>
<reference evidence="5" key="1">
    <citation type="journal article" date="2006" name="PLoS Biol.">
        <title>Macronuclear genome sequence of the ciliate Tetrahymena thermophila, a model eukaryote.</title>
        <authorList>
            <person name="Eisen J.A."/>
            <person name="Coyne R.S."/>
            <person name="Wu M."/>
            <person name="Wu D."/>
            <person name="Thiagarajan M."/>
            <person name="Wortman J.R."/>
            <person name="Badger J.H."/>
            <person name="Ren Q."/>
            <person name="Amedeo P."/>
            <person name="Jones K.M."/>
            <person name="Tallon L.J."/>
            <person name="Delcher A.L."/>
            <person name="Salzberg S.L."/>
            <person name="Silva J.C."/>
            <person name="Haas B.J."/>
            <person name="Majoros W.H."/>
            <person name="Farzad M."/>
            <person name="Carlton J.M."/>
            <person name="Smith R.K. Jr."/>
            <person name="Garg J."/>
            <person name="Pearlman R.E."/>
            <person name="Karrer K.M."/>
            <person name="Sun L."/>
            <person name="Manning G."/>
            <person name="Elde N.C."/>
            <person name="Turkewitz A.P."/>
            <person name="Asai D.J."/>
            <person name="Wilkes D.E."/>
            <person name="Wang Y."/>
            <person name="Cai H."/>
            <person name="Collins K."/>
            <person name="Stewart B.A."/>
            <person name="Lee S.R."/>
            <person name="Wilamowska K."/>
            <person name="Weinberg Z."/>
            <person name="Ruzzo W.L."/>
            <person name="Wloga D."/>
            <person name="Gaertig J."/>
            <person name="Frankel J."/>
            <person name="Tsao C.-C."/>
            <person name="Gorovsky M.A."/>
            <person name="Keeling P.J."/>
            <person name="Waller R.F."/>
            <person name="Patron N.J."/>
            <person name="Cherry J.M."/>
            <person name="Stover N.A."/>
            <person name="Krieger C.J."/>
            <person name="del Toro C."/>
            <person name="Ryder H.F."/>
            <person name="Williamson S.C."/>
            <person name="Barbeau R.A."/>
            <person name="Hamilton E.P."/>
            <person name="Orias E."/>
        </authorList>
    </citation>
    <scope>NUCLEOTIDE SEQUENCE [LARGE SCALE GENOMIC DNA]</scope>
    <source>
        <strain evidence="5">SB210</strain>
    </source>
</reference>
<feature type="compositionally biased region" description="Acidic residues" evidence="3">
    <location>
        <begin position="196"/>
        <end position="206"/>
    </location>
</feature>
<accession>Q23F84</accession>
<gene>
    <name evidence="4" type="ORF">TTHERM_00382300</name>
</gene>
<feature type="region of interest" description="Disordered" evidence="3">
    <location>
        <begin position="339"/>
        <end position="418"/>
    </location>
</feature>
<dbReference type="RefSeq" id="XP_001015514.1">
    <property type="nucleotide sequence ID" value="XM_001015514.1"/>
</dbReference>
<dbReference type="PANTHER" id="PTHR21549:SF0">
    <property type="entry name" value="COILED-COIL DOMAIN-CONTAINING PROTEIN 112"/>
    <property type="match status" value="1"/>
</dbReference>
<dbReference type="AlphaFoldDB" id="Q23F84"/>
<feature type="compositionally biased region" description="Basic and acidic residues" evidence="3">
    <location>
        <begin position="207"/>
        <end position="227"/>
    </location>
</feature>
<evidence type="ECO:0000256" key="3">
    <source>
        <dbReference type="SAM" id="MobiDB-lite"/>
    </source>
</evidence>
<dbReference type="EMBL" id="GG662706">
    <property type="protein sequence ID" value="EAR95269.1"/>
    <property type="molecule type" value="Genomic_DNA"/>
</dbReference>
<feature type="region of interest" description="Disordered" evidence="3">
    <location>
        <begin position="1"/>
        <end position="56"/>
    </location>
</feature>
<sequence>MINDDKTHIKGKSYLQETIRNYKVNNNDQEQEDQNEGYQQEQQQKSEDEEEVQDNQDITDVQEWREIYNQIRHELFEHNQINVLKLLALNKTTKLKHKIIMMSSEEDENNYDRSRERELIFKKIKALKVELRIYKENKRSKKVRPEQLQDQIQVLEKKFDDLKLEQMDIFNSMESEKSQIEEYLSKIDKKINNESDSGEDSDDESENDKLKRTKKENYGDDYDQKGKKKSEAIKLAKMLKQNSQVNLYEVNEVAEEYQDGNESVLTKNGGVHSFARSQPTQNKLESNSYQTNLQLLLDTDEDEEEEYREILNQVGVNYGVEDQQQDEELEIENKIKTKLKKNSSNQNNKIPPLRKNSISNKENIGREQDTNHRNTQPSQSKNSLSDFGSKVNQKETVDDSGNEDDQREQEGDDYDPDEDIMRDELNFALQQGKKQKKQNEQEQNDIKEIENQIEDMENDLQDLKLNIDKISQQMKNMGDQSLGWLKEDHQDFLRVKSKYKNEINNTKFIEECVNVIPVHDKEEIEEHIQLYLQYSALDQEKKDVLKRYKLIKDQKTQLEEELKSKKVKIQEEVLIQRKLKKTREQIMEERLKQKDKIMVWKQNKLSYKDNIVQQELEEKRILQSLDKEKRIRDDKLKEERKQLIKQYQEQKELERKKLREMEELQKEKEKVKKKVSLTEITRIKAKEEQMVRKKQIRVLEKKIQTKEESIDIQRIQSINKEKYSYIENRLLEQTKAAERRITQKFDNQGKIDRFGPSADSFAGNPLGIGGRLKVPQWRSNNV</sequence>
<dbReference type="GeneID" id="7833542"/>
<feature type="compositionally biased region" description="Polar residues" evidence="3">
    <location>
        <begin position="373"/>
        <end position="386"/>
    </location>
</feature>
<feature type="coiled-coil region" evidence="2">
    <location>
        <begin position="541"/>
        <end position="572"/>
    </location>
</feature>